<sequence length="1084" mass="119695">MEDVSAQIASPIFIHQHQPFASRFHEAHVVAKKRSLPFTNNQPPKPFDSWNPKQWEWDSTRFIAKPIESDVLRLGTAAELEAARARKEESNNAANFNKSIHVDEESEDLRLKLGAGGVGASGGGRIPLNSVEEPVSRPNKRVRSGSPGSASYPMCQVDNCREDLSHAKDYHRRHKVCELHSKATKALVAKQMQRFCQQCSRFHPLSEFDEGKRSCRRRLAGHNRRRRKTLPEDTTASRLLVPGNRENNGNADLDIVNFLAILARAQGNTEDKGANFLSVPDKDQLLQILTKINSLPLPANLAAKLPVLGSLNRSMSNQVPSENHSPLDVNTRPSTMDLLAVLSTTPASTTQNSLEIQTERSSQGGDSEKTNSSCSIQATCLNLQNMPAFGLPSIGGERSSSSQQSPIEDSDGHVEEMHANIPLQLFSSSPEDNCRPKLPASRKYFSSGSSNPSVDPSPSSSPPVVQKLFPIYSARETLESGSRANSGEDVVNSRAIQHSGCNTSLQLFGNSTMGTGVGLIQNFPYQTGYTSSSGSDHSPSSLNSDPQDRTGRIIFKLFDKDPSHLPGSLRSQIYNWLLKSPSEMESYIRPGCVVLSVYLSMPSSSWEQFEANLLQYVKSLTKDFNTEFWSNGRFLVCTGKQLALRVDGKLRLFKPRKAWTSPELISVSPLAVVGGQETSVLLRGRNLITSEAKINCSHTADYTVKEVSGLACEESEYDEINLCNFKVCTSSSSILGRCFIEVENGLRGTSFPVIIADKAICQELRVLEHDISDESKTEEDVLADHLQDSGRPRSRAEILHFLNELGWLFQRKCNSTLLQGPDYRISRFKFLLIFSVEHDFCALVKGLLDILVEINLGREGLEIESLEMLSQIHLLNRAVKRRCKKMIDLLINYSIADSSNLTKRYIFPPNLVGPGGITPLHLAACSSGLDDIVDSLTSDAQEIGLHCWNSLLDANGLSPHAYAEMRNNHSYNRLVAQKLADKRNGQVSVSIGNEIEPLWLNVNPQTRAATHFKPDQGSCSKCAAASMRYNWRNPVSQGLLHRPYIHSMLAIAAVCVCVCLFLRGAPDIGSVAPFAWENLDYGPI</sequence>
<accession>A0ACC0AJT1</accession>
<proteinExistence type="predicted"/>
<gene>
    <name evidence="1" type="ORF">M9H77_20184</name>
</gene>
<keyword evidence="2" id="KW-1185">Reference proteome</keyword>
<evidence type="ECO:0000313" key="1">
    <source>
        <dbReference type="EMBL" id="KAI5660861.1"/>
    </source>
</evidence>
<protein>
    <submittedName>
        <fullName evidence="1">Uncharacterized protein</fullName>
    </submittedName>
</protein>
<evidence type="ECO:0000313" key="2">
    <source>
        <dbReference type="Proteomes" id="UP001060085"/>
    </source>
</evidence>
<dbReference type="EMBL" id="CM044705">
    <property type="protein sequence ID" value="KAI5660861.1"/>
    <property type="molecule type" value="Genomic_DNA"/>
</dbReference>
<name>A0ACC0AJT1_CATRO</name>
<reference evidence="2" key="1">
    <citation type="journal article" date="2023" name="Nat. Plants">
        <title>Single-cell RNA sequencing provides a high-resolution roadmap for understanding the multicellular compartmentation of specialized metabolism.</title>
        <authorList>
            <person name="Sun S."/>
            <person name="Shen X."/>
            <person name="Li Y."/>
            <person name="Li Y."/>
            <person name="Wang S."/>
            <person name="Li R."/>
            <person name="Zhang H."/>
            <person name="Shen G."/>
            <person name="Guo B."/>
            <person name="Wei J."/>
            <person name="Xu J."/>
            <person name="St-Pierre B."/>
            <person name="Chen S."/>
            <person name="Sun C."/>
        </authorList>
    </citation>
    <scope>NUCLEOTIDE SEQUENCE [LARGE SCALE GENOMIC DNA]</scope>
</reference>
<organism evidence="1 2">
    <name type="scientific">Catharanthus roseus</name>
    <name type="common">Madagascar periwinkle</name>
    <name type="synonym">Vinca rosea</name>
    <dbReference type="NCBI Taxonomy" id="4058"/>
    <lineage>
        <taxon>Eukaryota</taxon>
        <taxon>Viridiplantae</taxon>
        <taxon>Streptophyta</taxon>
        <taxon>Embryophyta</taxon>
        <taxon>Tracheophyta</taxon>
        <taxon>Spermatophyta</taxon>
        <taxon>Magnoliopsida</taxon>
        <taxon>eudicotyledons</taxon>
        <taxon>Gunneridae</taxon>
        <taxon>Pentapetalae</taxon>
        <taxon>asterids</taxon>
        <taxon>lamiids</taxon>
        <taxon>Gentianales</taxon>
        <taxon>Apocynaceae</taxon>
        <taxon>Rauvolfioideae</taxon>
        <taxon>Vinceae</taxon>
        <taxon>Catharanthinae</taxon>
        <taxon>Catharanthus</taxon>
    </lineage>
</organism>
<comment type="caution">
    <text evidence="1">The sequence shown here is derived from an EMBL/GenBank/DDBJ whole genome shotgun (WGS) entry which is preliminary data.</text>
</comment>
<dbReference type="Proteomes" id="UP001060085">
    <property type="component" value="Linkage Group LG05"/>
</dbReference>